<evidence type="ECO:0000256" key="4">
    <source>
        <dbReference type="PROSITE-ProRule" id="PRU00176"/>
    </source>
</evidence>
<feature type="compositionally biased region" description="Basic and acidic residues" evidence="5">
    <location>
        <begin position="101"/>
        <end position="112"/>
    </location>
</feature>
<feature type="domain" description="G-patch" evidence="7">
    <location>
        <begin position="492"/>
        <end position="539"/>
    </location>
</feature>
<feature type="compositionally biased region" description="Basic and acidic residues" evidence="5">
    <location>
        <begin position="58"/>
        <end position="92"/>
    </location>
</feature>
<dbReference type="InterPro" id="IPR055494">
    <property type="entry name" value="DUF7066"/>
</dbReference>
<dbReference type="EMBL" id="CP138585">
    <property type="protein sequence ID" value="WPH01640.1"/>
    <property type="molecule type" value="Genomic_DNA"/>
</dbReference>
<dbReference type="GO" id="GO:0003723">
    <property type="term" value="F:RNA binding"/>
    <property type="evidence" value="ECO:0007669"/>
    <property type="project" value="UniProtKB-UniRule"/>
</dbReference>
<feature type="region of interest" description="Disordered" evidence="5">
    <location>
        <begin position="1"/>
        <end position="129"/>
    </location>
</feature>
<evidence type="ECO:0000256" key="1">
    <source>
        <dbReference type="ARBA" id="ARBA00004123"/>
    </source>
</evidence>
<dbReference type="InterPro" id="IPR012677">
    <property type="entry name" value="Nucleotide-bd_a/b_plait_sf"/>
</dbReference>
<evidence type="ECO:0000313" key="9">
    <source>
        <dbReference type="Proteomes" id="UP001303373"/>
    </source>
</evidence>
<feature type="compositionally biased region" description="Basic and acidic residues" evidence="5">
    <location>
        <begin position="18"/>
        <end position="47"/>
    </location>
</feature>
<dbReference type="InterPro" id="IPR000504">
    <property type="entry name" value="RRM_dom"/>
</dbReference>
<evidence type="ECO:0000256" key="5">
    <source>
        <dbReference type="SAM" id="MobiDB-lite"/>
    </source>
</evidence>
<feature type="domain" description="RRM" evidence="6">
    <location>
        <begin position="135"/>
        <end position="229"/>
    </location>
</feature>
<feature type="compositionally biased region" description="Basic and acidic residues" evidence="5">
    <location>
        <begin position="322"/>
        <end position="339"/>
    </location>
</feature>
<dbReference type="Proteomes" id="UP001303373">
    <property type="component" value="Chromosome 6"/>
</dbReference>
<proteinExistence type="predicted"/>
<dbReference type="AlphaFoldDB" id="A0AAQ3M6A6"/>
<keyword evidence="2 4" id="KW-0694">RNA-binding</keyword>
<name>A0AAQ3M6A6_9PEZI</name>
<evidence type="ECO:0000256" key="2">
    <source>
        <dbReference type="ARBA" id="ARBA00022884"/>
    </source>
</evidence>
<gene>
    <name evidence="8" type="ORF">R9X50_00449000</name>
</gene>
<dbReference type="SUPFAM" id="SSF54928">
    <property type="entry name" value="RNA-binding domain, RBD"/>
    <property type="match status" value="1"/>
</dbReference>
<keyword evidence="3" id="KW-0539">Nucleus</keyword>
<dbReference type="PANTHER" id="PTHR13948">
    <property type="entry name" value="RNA-BINDING PROTEIN"/>
    <property type="match status" value="1"/>
</dbReference>
<dbReference type="SMART" id="SM00443">
    <property type="entry name" value="G_patch"/>
    <property type="match status" value="1"/>
</dbReference>
<dbReference type="GO" id="GO:0000398">
    <property type="term" value="P:mRNA splicing, via spliceosome"/>
    <property type="evidence" value="ECO:0007669"/>
    <property type="project" value="TreeGrafter"/>
</dbReference>
<reference evidence="8 9" key="1">
    <citation type="submission" date="2023-11" db="EMBL/GenBank/DDBJ databases">
        <title>An acidophilic fungus is an integral part of prey digestion in a carnivorous sundew plant.</title>
        <authorList>
            <person name="Tsai I.J."/>
        </authorList>
    </citation>
    <scope>NUCLEOTIDE SEQUENCE [LARGE SCALE GENOMIC DNA]</scope>
    <source>
        <strain evidence="8">169a</strain>
    </source>
</reference>
<feature type="compositionally biased region" description="Basic and acidic residues" evidence="5">
    <location>
        <begin position="442"/>
        <end position="468"/>
    </location>
</feature>
<keyword evidence="9" id="KW-1185">Reference proteome</keyword>
<dbReference type="Gene3D" id="3.30.70.330">
    <property type="match status" value="1"/>
</dbReference>
<evidence type="ECO:0000313" key="8">
    <source>
        <dbReference type="EMBL" id="WPH01640.1"/>
    </source>
</evidence>
<comment type="subcellular location">
    <subcellularLocation>
        <location evidence="1">Nucleus</location>
    </subcellularLocation>
</comment>
<dbReference type="Pfam" id="PF01585">
    <property type="entry name" value="G-patch"/>
    <property type="match status" value="1"/>
</dbReference>
<feature type="region of interest" description="Disordered" evidence="5">
    <location>
        <begin position="322"/>
        <end position="362"/>
    </location>
</feature>
<organism evidence="8 9">
    <name type="scientific">Acrodontium crateriforme</name>
    <dbReference type="NCBI Taxonomy" id="150365"/>
    <lineage>
        <taxon>Eukaryota</taxon>
        <taxon>Fungi</taxon>
        <taxon>Dikarya</taxon>
        <taxon>Ascomycota</taxon>
        <taxon>Pezizomycotina</taxon>
        <taxon>Dothideomycetes</taxon>
        <taxon>Dothideomycetidae</taxon>
        <taxon>Mycosphaerellales</taxon>
        <taxon>Teratosphaeriaceae</taxon>
        <taxon>Acrodontium</taxon>
    </lineage>
</organism>
<dbReference type="InterPro" id="IPR000467">
    <property type="entry name" value="G_patch_dom"/>
</dbReference>
<dbReference type="Pfam" id="PF23217">
    <property type="entry name" value="DUF7066"/>
    <property type="match status" value="1"/>
</dbReference>
<dbReference type="PANTHER" id="PTHR13948:SF3">
    <property type="entry name" value="FI21118P1"/>
    <property type="match status" value="1"/>
</dbReference>
<dbReference type="GO" id="GO:0005634">
    <property type="term" value="C:nucleus"/>
    <property type="evidence" value="ECO:0007669"/>
    <property type="project" value="UniProtKB-SubCell"/>
</dbReference>
<accession>A0AAQ3M6A6</accession>
<dbReference type="InterPro" id="IPR035979">
    <property type="entry name" value="RBD_domain_sf"/>
</dbReference>
<dbReference type="PROSITE" id="PS50174">
    <property type="entry name" value="G_PATCH"/>
    <property type="match status" value="1"/>
</dbReference>
<feature type="region of interest" description="Disordered" evidence="5">
    <location>
        <begin position="442"/>
        <end position="496"/>
    </location>
</feature>
<evidence type="ECO:0000259" key="7">
    <source>
        <dbReference type="PROSITE" id="PS50174"/>
    </source>
</evidence>
<evidence type="ECO:0000256" key="3">
    <source>
        <dbReference type="ARBA" id="ARBA00023242"/>
    </source>
</evidence>
<sequence>MEQFPSGQAPGRRSSPSHTRDYEGRQGGYRDYDYDFDCRRDPYNDRRYRSRSRSPRGRYYDPGHARERDGYERRFNSRDFYPLEHRRGDPREPPAYLNYEDTARPPTEREPSPVEDGNTGEGDLAASEEDNSGKKWILIRNLKPVVTEDHLAKGLEKLYATDDDDTGATYNSVYRVCLIRDRRVGKSATFAFAEYCTVRDAQAAVAKAAELGARCTVASRLMMVDFPHNGIFPPALGRVNENYVIYMRSNGQAHQYRDERYYASELIVNAKPTAGPSERHEKPVNESTASEIPGKIQGKVLKKRKVPAVAAPVITQFWQEKSGELRKEHEKGDNREPLARKAPPLTGVNSNPVKPSGYSEQSFSIDTDKKRCCFLCNTQLKTSELLQRHLRDSEKHASNLKDPEVVTAGFNRLKIKNISPGDTIKILGNQRNIAVAIVTTAEDKGQSETQYRDRAAERRAQTNAKDKVSFSISKKAKPSTASSSDNEQSKPSYGKGLNMLQKAGWTEGQGLGVGSATGVTAPIDQSLYAAGVGLGHESSKTGDAVEEAQRATRDDGNGFVEKTKQSARARFERIG</sequence>
<dbReference type="PROSITE" id="PS50102">
    <property type="entry name" value="RRM"/>
    <property type="match status" value="1"/>
</dbReference>
<feature type="compositionally biased region" description="Polar residues" evidence="5">
    <location>
        <begin position="347"/>
        <end position="362"/>
    </location>
</feature>
<evidence type="ECO:0000259" key="6">
    <source>
        <dbReference type="PROSITE" id="PS50102"/>
    </source>
</evidence>
<protein>
    <submittedName>
        <fullName evidence="8">Uncharacterized protein</fullName>
    </submittedName>
</protein>